<dbReference type="AlphaFoldDB" id="A0A9Q1E8W9"/>
<keyword evidence="3" id="KW-0238">DNA-binding</keyword>
<evidence type="ECO:0000256" key="3">
    <source>
        <dbReference type="ARBA" id="ARBA00023125"/>
    </source>
</evidence>
<evidence type="ECO:0000313" key="5">
    <source>
        <dbReference type="EMBL" id="KAJ8334358.1"/>
    </source>
</evidence>
<dbReference type="SUPFAM" id="SSF52141">
    <property type="entry name" value="Uracil-DNA glycosylase-like"/>
    <property type="match status" value="1"/>
</dbReference>
<comment type="caution">
    <text evidence="5">The sequence shown here is derived from an EMBL/GenBank/DDBJ whole genome shotgun (WGS) entry which is preliminary data.</text>
</comment>
<keyword evidence="1" id="KW-0227">DNA damage</keyword>
<evidence type="ECO:0000313" key="6">
    <source>
        <dbReference type="Proteomes" id="UP001152622"/>
    </source>
</evidence>
<dbReference type="InterPro" id="IPR036895">
    <property type="entry name" value="Uracil-DNA_glycosylase-like_sf"/>
</dbReference>
<organism evidence="5 6">
    <name type="scientific">Synaphobranchus kaupii</name>
    <name type="common">Kaup's arrowtooth eel</name>
    <dbReference type="NCBI Taxonomy" id="118154"/>
    <lineage>
        <taxon>Eukaryota</taxon>
        <taxon>Metazoa</taxon>
        <taxon>Chordata</taxon>
        <taxon>Craniata</taxon>
        <taxon>Vertebrata</taxon>
        <taxon>Euteleostomi</taxon>
        <taxon>Actinopterygii</taxon>
        <taxon>Neopterygii</taxon>
        <taxon>Teleostei</taxon>
        <taxon>Anguilliformes</taxon>
        <taxon>Synaphobranchidae</taxon>
        <taxon>Synaphobranchus</taxon>
    </lineage>
</organism>
<dbReference type="InterPro" id="IPR039134">
    <property type="entry name" value="SMUG1"/>
</dbReference>
<evidence type="ECO:0000256" key="2">
    <source>
        <dbReference type="ARBA" id="ARBA00022801"/>
    </source>
</evidence>
<protein>
    <submittedName>
        <fullName evidence="5">Uncharacterized protein</fullName>
    </submittedName>
</protein>
<dbReference type="GO" id="GO:0017065">
    <property type="term" value="F:single-strand selective uracil DNA N-glycosylase activity"/>
    <property type="evidence" value="ECO:0007669"/>
    <property type="project" value="InterPro"/>
</dbReference>
<sequence>MCAQLTLTPWGRPTHLATVLLYSEIESVPLRDSRTSLPHPAYANLSFTPTAHSFSAKNTPGLRQLFEHEEISGEVDHLAKEHPKQPILDLVSTPSEVSGTCFWGFFCRPPSSPTALCTTSAHSSGMNLTPPDLLQLCDEGLCQAVRALDVSTIVGVGRLAEQQARQALVAAGMGVCVEGLMHPSPSNPQANKGWEPTLELCCLIGGGVGLEMVCSPASS</sequence>
<dbReference type="Gene3D" id="3.40.470.10">
    <property type="entry name" value="Uracil-DNA glycosylase-like domain"/>
    <property type="match status" value="1"/>
</dbReference>
<keyword evidence="6" id="KW-1185">Reference proteome</keyword>
<dbReference type="GO" id="GO:0003677">
    <property type="term" value="F:DNA binding"/>
    <property type="evidence" value="ECO:0007669"/>
    <property type="project" value="UniProtKB-KW"/>
</dbReference>
<dbReference type="PANTHER" id="PTHR13235">
    <property type="entry name" value="SINGLE-STRAND SELECTIVE MONOFUNCTIONAL URACIL DNA GLYCOSYLASE"/>
    <property type="match status" value="1"/>
</dbReference>
<dbReference type="EMBL" id="JAINUF010000021">
    <property type="protein sequence ID" value="KAJ8334358.1"/>
    <property type="molecule type" value="Genomic_DNA"/>
</dbReference>
<evidence type="ECO:0000256" key="4">
    <source>
        <dbReference type="ARBA" id="ARBA00023204"/>
    </source>
</evidence>
<dbReference type="GO" id="GO:0000703">
    <property type="term" value="F:oxidized pyrimidine nucleobase lesion DNA N-glycosylase activity"/>
    <property type="evidence" value="ECO:0007669"/>
    <property type="project" value="TreeGrafter"/>
</dbReference>
<keyword evidence="2" id="KW-0378">Hydrolase</keyword>
<dbReference type="PANTHER" id="PTHR13235:SF2">
    <property type="entry name" value="SINGLE-STRAND SELECTIVE MONOFUNCTIONAL URACIL DNA GLYCOSYLASE"/>
    <property type="match status" value="1"/>
</dbReference>
<dbReference type="Proteomes" id="UP001152622">
    <property type="component" value="Chromosome 21"/>
</dbReference>
<evidence type="ECO:0000256" key="1">
    <source>
        <dbReference type="ARBA" id="ARBA00022763"/>
    </source>
</evidence>
<accession>A0A9Q1E8W9</accession>
<dbReference type="OrthoDB" id="408702at2759"/>
<proteinExistence type="predicted"/>
<dbReference type="GO" id="GO:0006284">
    <property type="term" value="P:base-excision repair"/>
    <property type="evidence" value="ECO:0007669"/>
    <property type="project" value="InterPro"/>
</dbReference>
<reference evidence="5" key="1">
    <citation type="journal article" date="2023" name="Science">
        <title>Genome structures resolve the early diversification of teleost fishes.</title>
        <authorList>
            <person name="Parey E."/>
            <person name="Louis A."/>
            <person name="Montfort J."/>
            <person name="Bouchez O."/>
            <person name="Roques C."/>
            <person name="Iampietro C."/>
            <person name="Lluch J."/>
            <person name="Castinel A."/>
            <person name="Donnadieu C."/>
            <person name="Desvignes T."/>
            <person name="Floi Bucao C."/>
            <person name="Jouanno E."/>
            <person name="Wen M."/>
            <person name="Mejri S."/>
            <person name="Dirks R."/>
            <person name="Jansen H."/>
            <person name="Henkel C."/>
            <person name="Chen W.J."/>
            <person name="Zahm M."/>
            <person name="Cabau C."/>
            <person name="Klopp C."/>
            <person name="Thompson A.W."/>
            <person name="Robinson-Rechavi M."/>
            <person name="Braasch I."/>
            <person name="Lecointre G."/>
            <person name="Bobe J."/>
            <person name="Postlethwait J.H."/>
            <person name="Berthelot C."/>
            <person name="Roest Crollius H."/>
            <person name="Guiguen Y."/>
        </authorList>
    </citation>
    <scope>NUCLEOTIDE SEQUENCE</scope>
    <source>
        <strain evidence="5">WJC10195</strain>
    </source>
</reference>
<gene>
    <name evidence="5" type="ORF">SKAU_G00399970</name>
</gene>
<keyword evidence="4" id="KW-0234">DNA repair</keyword>
<name>A0A9Q1E8W9_SYNKA</name>